<dbReference type="EMBL" id="ML738820">
    <property type="protein sequence ID" value="KAE8155636.1"/>
    <property type="molecule type" value="Genomic_DNA"/>
</dbReference>
<protein>
    <submittedName>
        <fullName evidence="1">Uncharacterized protein</fullName>
    </submittedName>
</protein>
<dbReference type="AlphaFoldDB" id="A0A5N6UAL9"/>
<name>A0A5N6UAL9_ASPTM</name>
<gene>
    <name evidence="1" type="ORF">BDV40DRAFT_113233</name>
</gene>
<keyword evidence="2" id="KW-1185">Reference proteome</keyword>
<proteinExistence type="predicted"/>
<sequence>MRFPLPSIIMRIHGVSRSSNLSSPKTPLPTLPWITCPMRPAPETVVGITFDRPPPTKFRFTTNDGCAMGGHCPLDPDGHSGWADTSGISATGPPGWSDRQRWYVRDRVLHFAYRMNNAARESQQVSIGVMVLILYNSAAVSFIRTVLDRGHQCALLLPVILAFVDTRAVRITSL</sequence>
<organism evidence="1 2">
    <name type="scientific">Aspergillus tamarii</name>
    <dbReference type="NCBI Taxonomy" id="41984"/>
    <lineage>
        <taxon>Eukaryota</taxon>
        <taxon>Fungi</taxon>
        <taxon>Dikarya</taxon>
        <taxon>Ascomycota</taxon>
        <taxon>Pezizomycotina</taxon>
        <taxon>Eurotiomycetes</taxon>
        <taxon>Eurotiomycetidae</taxon>
        <taxon>Eurotiales</taxon>
        <taxon>Aspergillaceae</taxon>
        <taxon>Aspergillus</taxon>
        <taxon>Aspergillus subgen. Circumdati</taxon>
    </lineage>
</organism>
<dbReference type="Proteomes" id="UP000326950">
    <property type="component" value="Unassembled WGS sequence"/>
</dbReference>
<evidence type="ECO:0000313" key="1">
    <source>
        <dbReference type="EMBL" id="KAE8155636.1"/>
    </source>
</evidence>
<accession>A0A5N6UAL9</accession>
<reference evidence="1 2" key="1">
    <citation type="submission" date="2019-04" db="EMBL/GenBank/DDBJ databases">
        <title>Friends and foes A comparative genomics study of 23 Aspergillus species from section Flavi.</title>
        <authorList>
            <consortium name="DOE Joint Genome Institute"/>
            <person name="Kjaerbolling I."/>
            <person name="Vesth T."/>
            <person name="Frisvad J.C."/>
            <person name="Nybo J.L."/>
            <person name="Theobald S."/>
            <person name="Kildgaard S."/>
            <person name="Isbrandt T."/>
            <person name="Kuo A."/>
            <person name="Sato A."/>
            <person name="Lyhne E.K."/>
            <person name="Kogle M.E."/>
            <person name="Wiebenga A."/>
            <person name="Kun R.S."/>
            <person name="Lubbers R.J."/>
            <person name="Makela M.R."/>
            <person name="Barry K."/>
            <person name="Chovatia M."/>
            <person name="Clum A."/>
            <person name="Daum C."/>
            <person name="Haridas S."/>
            <person name="He G."/>
            <person name="LaButti K."/>
            <person name="Lipzen A."/>
            <person name="Mondo S."/>
            <person name="Riley R."/>
            <person name="Salamov A."/>
            <person name="Simmons B.A."/>
            <person name="Magnuson J.K."/>
            <person name="Henrissat B."/>
            <person name="Mortensen U.H."/>
            <person name="Larsen T.O."/>
            <person name="Devries R.P."/>
            <person name="Grigoriev I.V."/>
            <person name="Machida M."/>
            <person name="Baker S.E."/>
            <person name="Andersen M.R."/>
        </authorList>
    </citation>
    <scope>NUCLEOTIDE SEQUENCE [LARGE SCALE GENOMIC DNA]</scope>
    <source>
        <strain evidence="1 2">CBS 117626</strain>
    </source>
</reference>
<evidence type="ECO:0000313" key="2">
    <source>
        <dbReference type="Proteomes" id="UP000326950"/>
    </source>
</evidence>